<dbReference type="Proteomes" id="UP001592582">
    <property type="component" value="Unassembled WGS sequence"/>
</dbReference>
<evidence type="ECO:0000313" key="1">
    <source>
        <dbReference type="EMBL" id="MFC1407818.1"/>
    </source>
</evidence>
<dbReference type="EMBL" id="JBHEZX010000001">
    <property type="protein sequence ID" value="MFC1407818.1"/>
    <property type="molecule type" value="Genomic_DNA"/>
</dbReference>
<gene>
    <name evidence="1" type="ORF">ACEZDG_00830</name>
</gene>
<evidence type="ECO:0000313" key="2">
    <source>
        <dbReference type="Proteomes" id="UP001592582"/>
    </source>
</evidence>
<keyword evidence="2" id="KW-1185">Reference proteome</keyword>
<reference evidence="1 2" key="1">
    <citation type="submission" date="2024-09" db="EMBL/GenBank/DDBJ databases">
        <authorList>
            <person name="Lee S.D."/>
        </authorList>
    </citation>
    <scope>NUCLEOTIDE SEQUENCE [LARGE SCALE GENOMIC DNA]</scope>
    <source>
        <strain evidence="1 2">N1-1</strain>
    </source>
</reference>
<sequence>MILSVPGLFNRQMTETGIDLGTVTAPSGMLLLGMAAGIDYWPRVGRPLSERARTAIAAGGGHLHGPEDSEPSAWMCEAVAVAAAADRPLQVRARTSASPFDGEPTIAVLEVDLSLPWSGRDDGEPVQLGDLPVDRCGMVLGDAQALDGFTGLDGQSTNGPADVTYWGKYEDTVHAQFGGDRVPHHASGAARTDGSISPWPRPRRLPNDSGRGPAKAPVTA</sequence>
<accession>A0ABV6V2A4</accession>
<protein>
    <submittedName>
        <fullName evidence="1">Uncharacterized protein</fullName>
    </submittedName>
</protein>
<organism evidence="1 2">
    <name type="scientific">Streptacidiphilus alkalitolerans</name>
    <dbReference type="NCBI Taxonomy" id="3342712"/>
    <lineage>
        <taxon>Bacteria</taxon>
        <taxon>Bacillati</taxon>
        <taxon>Actinomycetota</taxon>
        <taxon>Actinomycetes</taxon>
        <taxon>Kitasatosporales</taxon>
        <taxon>Streptomycetaceae</taxon>
        <taxon>Streptacidiphilus</taxon>
    </lineage>
</organism>
<name>A0ABV6V2A4_9ACTN</name>
<proteinExistence type="predicted"/>
<comment type="caution">
    <text evidence="1">The sequence shown here is derived from an EMBL/GenBank/DDBJ whole genome shotgun (WGS) entry which is preliminary data.</text>
</comment>